<dbReference type="EMBL" id="FO082061">
    <property type="protein sequence ID" value="CCE25779.1"/>
    <property type="molecule type" value="Genomic_DNA"/>
</dbReference>
<organism evidence="1 2">
    <name type="scientific">Methylotuvimicrobium alcaliphilum (strain DSM 19304 / NCIMB 14124 / VKM B-2133 / 20Z)</name>
    <name type="common">Methylomicrobium alcaliphilum</name>
    <dbReference type="NCBI Taxonomy" id="1091494"/>
    <lineage>
        <taxon>Bacteria</taxon>
        <taxon>Pseudomonadati</taxon>
        <taxon>Pseudomonadota</taxon>
        <taxon>Gammaproteobacteria</taxon>
        <taxon>Methylococcales</taxon>
        <taxon>Methylococcaceae</taxon>
        <taxon>Methylotuvimicrobium</taxon>
    </lineage>
</organism>
<keyword evidence="2" id="KW-1185">Reference proteome</keyword>
<geneLocation type="plasmid" evidence="1 2">
    <name>MEALZ_p</name>
</geneLocation>
<dbReference type="Proteomes" id="UP000008315">
    <property type="component" value="Plasmid MEALZ_p"/>
</dbReference>
<accession>G4T4M3</accession>
<dbReference type="KEGG" id="mah:MEALZ_p0074"/>
<evidence type="ECO:0000313" key="1">
    <source>
        <dbReference type="EMBL" id="CCE25779.1"/>
    </source>
</evidence>
<name>G4T4M3_META2</name>
<sequence>MPTQNYDSMAPLTRSLLSELLEDSKLYKSGQDYQEMLDFVVRLRNFVPFNAFILHIQLFYDGSQSAITGR</sequence>
<dbReference type="RefSeq" id="WP_014133135.1">
    <property type="nucleotide sequence ID" value="NC_016108.1"/>
</dbReference>
<dbReference type="HOGENOM" id="CLU_2753193_0_0_6"/>
<gene>
    <name evidence="1" type="ordered locus">MEALZ_p0074</name>
</gene>
<dbReference type="AlphaFoldDB" id="G4T4M3"/>
<proteinExistence type="predicted"/>
<reference evidence="1 2" key="1">
    <citation type="journal article" date="2012" name="J. Bacteriol.">
        <title>Genome sequence of the haloalkaliphilic methanotrophic bacterium Methylomicrobium alcaliphilum 20Z.</title>
        <authorList>
            <person name="Vuilleumier S."/>
            <person name="Khmelenina V.N."/>
            <person name="Bringel F."/>
            <person name="Reshetnikov A.S."/>
            <person name="Lajus A."/>
            <person name="Mangenot S."/>
            <person name="Rouy Z."/>
            <person name="Op den Camp H.J."/>
            <person name="Jetten M.S."/>
            <person name="Dispirito A.A."/>
            <person name="Dunfield P."/>
            <person name="Klotz M.G."/>
            <person name="Semrau J.D."/>
            <person name="Stein L.Y."/>
            <person name="Barbe V."/>
            <person name="Medigue C."/>
            <person name="Trotsenko Y.A."/>
            <person name="Kalyuzhnaya M.G."/>
        </authorList>
    </citation>
    <scope>NUCLEOTIDE SEQUENCE [LARGE SCALE GENOMIC DNA]</scope>
    <source>
        <strain evidence="2">DSM 19304 / NCIMB 14124 / VKM B-2133 / 20Z</strain>
    </source>
</reference>
<keyword evidence="1" id="KW-0614">Plasmid</keyword>
<evidence type="ECO:0000313" key="2">
    <source>
        <dbReference type="Proteomes" id="UP000008315"/>
    </source>
</evidence>
<protein>
    <submittedName>
        <fullName evidence="1">Uncharacterized protein</fullName>
    </submittedName>
</protein>